<feature type="domain" description="Phytochrome chromophore attachment site" evidence="15">
    <location>
        <begin position="136"/>
        <end position="292"/>
    </location>
</feature>
<evidence type="ECO:0000313" key="17">
    <source>
        <dbReference type="EMBL" id="SNV50372.1"/>
    </source>
</evidence>
<dbReference type="GO" id="GO:0005524">
    <property type="term" value="F:ATP binding"/>
    <property type="evidence" value="ECO:0007669"/>
    <property type="project" value="UniProtKB-KW"/>
</dbReference>
<evidence type="ECO:0000256" key="12">
    <source>
        <dbReference type="ARBA" id="ARBA00023012"/>
    </source>
</evidence>
<accession>A0AAJ5C086</accession>
<dbReference type="Pfam" id="PF00360">
    <property type="entry name" value="PHY"/>
    <property type="match status" value="1"/>
</dbReference>
<evidence type="ECO:0000256" key="1">
    <source>
        <dbReference type="ARBA" id="ARBA00000085"/>
    </source>
</evidence>
<evidence type="ECO:0000256" key="10">
    <source>
        <dbReference type="ARBA" id="ARBA00022840"/>
    </source>
</evidence>
<keyword evidence="7 17" id="KW-0808">Transferase</keyword>
<dbReference type="Gene3D" id="3.30.450.270">
    <property type="match status" value="1"/>
</dbReference>
<dbReference type="InterPro" id="IPR029016">
    <property type="entry name" value="GAF-like_dom_sf"/>
</dbReference>
<dbReference type="InterPro" id="IPR013515">
    <property type="entry name" value="Phytochrome_cen-reg"/>
</dbReference>
<dbReference type="PANTHER" id="PTHR42878:SF7">
    <property type="entry name" value="SENSOR HISTIDINE KINASE GLRK"/>
    <property type="match status" value="1"/>
</dbReference>
<dbReference type="SUPFAM" id="SSF55785">
    <property type="entry name" value="PYP-like sensor domain (PAS domain)"/>
    <property type="match status" value="1"/>
</dbReference>
<dbReference type="GO" id="GO:0009881">
    <property type="term" value="F:photoreceptor activity"/>
    <property type="evidence" value="ECO:0007669"/>
    <property type="project" value="UniProtKB-KW"/>
</dbReference>
<evidence type="ECO:0000259" key="15">
    <source>
        <dbReference type="PROSITE" id="PS50046"/>
    </source>
</evidence>
<dbReference type="PROSITE" id="PS50109">
    <property type="entry name" value="HIS_KIN"/>
    <property type="match status" value="1"/>
</dbReference>
<dbReference type="InterPro" id="IPR003661">
    <property type="entry name" value="HisK_dim/P_dom"/>
</dbReference>
<organism evidence="17 18">
    <name type="scientific">Sphingobacterium mizutaii</name>
    <dbReference type="NCBI Taxonomy" id="1010"/>
    <lineage>
        <taxon>Bacteria</taxon>
        <taxon>Pseudomonadati</taxon>
        <taxon>Bacteroidota</taxon>
        <taxon>Sphingobacteriia</taxon>
        <taxon>Sphingobacteriales</taxon>
        <taxon>Sphingobacteriaceae</taxon>
        <taxon>Sphingobacterium</taxon>
    </lineage>
</organism>
<proteinExistence type="inferred from homology"/>
<dbReference type="SUPFAM" id="SSF55781">
    <property type="entry name" value="GAF domain-like"/>
    <property type="match status" value="2"/>
</dbReference>
<dbReference type="Pfam" id="PF08446">
    <property type="entry name" value="PAS_2"/>
    <property type="match status" value="1"/>
</dbReference>
<evidence type="ECO:0000256" key="2">
    <source>
        <dbReference type="ARBA" id="ARBA00006402"/>
    </source>
</evidence>
<dbReference type="Gene3D" id="1.10.287.130">
    <property type="match status" value="1"/>
</dbReference>
<dbReference type="SMART" id="SM00388">
    <property type="entry name" value="HisKA"/>
    <property type="match status" value="1"/>
</dbReference>
<evidence type="ECO:0000256" key="8">
    <source>
        <dbReference type="ARBA" id="ARBA00022741"/>
    </source>
</evidence>
<evidence type="ECO:0000256" key="14">
    <source>
        <dbReference type="SAM" id="Coils"/>
    </source>
</evidence>
<keyword evidence="12" id="KW-0902">Two-component regulatory system</keyword>
<dbReference type="GO" id="GO:0006355">
    <property type="term" value="P:regulation of DNA-templated transcription"/>
    <property type="evidence" value="ECO:0007669"/>
    <property type="project" value="InterPro"/>
</dbReference>
<evidence type="ECO:0000256" key="11">
    <source>
        <dbReference type="ARBA" id="ARBA00022991"/>
    </source>
</evidence>
<keyword evidence="11" id="KW-0157">Chromophore</keyword>
<name>A0AAJ5C086_9SPHI</name>
<dbReference type="InterPro" id="IPR005467">
    <property type="entry name" value="His_kinase_dom"/>
</dbReference>
<dbReference type="SUPFAM" id="SSF47384">
    <property type="entry name" value="Homodimeric domain of signal transducing histidine kinase"/>
    <property type="match status" value="1"/>
</dbReference>
<comment type="similarity">
    <text evidence="2">In the N-terminal section; belongs to the phytochrome family.</text>
</comment>
<dbReference type="InterPro" id="IPR013654">
    <property type="entry name" value="PAS_2"/>
</dbReference>
<dbReference type="GO" id="GO:0009584">
    <property type="term" value="P:detection of visible light"/>
    <property type="evidence" value="ECO:0007669"/>
    <property type="project" value="InterPro"/>
</dbReference>
<dbReference type="Pfam" id="PF00512">
    <property type="entry name" value="HisKA"/>
    <property type="match status" value="1"/>
</dbReference>
<dbReference type="KEGG" id="smiz:4412673_02033"/>
<dbReference type="PROSITE" id="PS50046">
    <property type="entry name" value="PHYTOCHROME_2"/>
    <property type="match status" value="1"/>
</dbReference>
<dbReference type="Gene3D" id="3.30.565.10">
    <property type="entry name" value="Histidine kinase-like ATPase, C-terminal domain"/>
    <property type="match status" value="1"/>
</dbReference>
<dbReference type="InterPro" id="IPR036097">
    <property type="entry name" value="HisK_dim/P_sf"/>
</dbReference>
<dbReference type="InterPro" id="IPR043150">
    <property type="entry name" value="Phytochrome_PHY_sf"/>
</dbReference>
<dbReference type="PANTHER" id="PTHR42878">
    <property type="entry name" value="TWO-COMPONENT HISTIDINE KINASE"/>
    <property type="match status" value="1"/>
</dbReference>
<evidence type="ECO:0000256" key="9">
    <source>
        <dbReference type="ARBA" id="ARBA00022777"/>
    </source>
</evidence>
<feature type="domain" description="Histidine kinase" evidence="16">
    <location>
        <begin position="519"/>
        <end position="732"/>
    </location>
</feature>
<dbReference type="CDD" id="cd00075">
    <property type="entry name" value="HATPase"/>
    <property type="match status" value="1"/>
</dbReference>
<keyword evidence="14" id="KW-0175">Coiled coil</keyword>
<keyword evidence="8" id="KW-0547">Nucleotide-binding</keyword>
<evidence type="ECO:0000256" key="6">
    <source>
        <dbReference type="ARBA" id="ARBA00022606"/>
    </source>
</evidence>
<evidence type="ECO:0000256" key="3">
    <source>
        <dbReference type="ARBA" id="ARBA00012438"/>
    </source>
</evidence>
<dbReference type="GO" id="GO:0000156">
    <property type="term" value="F:phosphorelay response regulator activity"/>
    <property type="evidence" value="ECO:0007669"/>
    <property type="project" value="TreeGrafter"/>
</dbReference>
<dbReference type="EC" id="2.7.13.3" evidence="3"/>
<dbReference type="SMART" id="SM00387">
    <property type="entry name" value="HATPase_c"/>
    <property type="match status" value="1"/>
</dbReference>
<dbReference type="InterPro" id="IPR035965">
    <property type="entry name" value="PAS-like_dom_sf"/>
</dbReference>
<dbReference type="CDD" id="cd00082">
    <property type="entry name" value="HisKA"/>
    <property type="match status" value="1"/>
</dbReference>
<dbReference type="Pfam" id="PF02518">
    <property type="entry name" value="HATPase_c"/>
    <property type="match status" value="1"/>
</dbReference>
<comment type="catalytic activity">
    <reaction evidence="1">
        <text>ATP + protein L-histidine = ADP + protein N-phospho-L-histidine.</text>
        <dbReference type="EC" id="2.7.13.3"/>
    </reaction>
</comment>
<evidence type="ECO:0000256" key="13">
    <source>
        <dbReference type="ARBA" id="ARBA00023170"/>
    </source>
</evidence>
<dbReference type="InterPro" id="IPR003594">
    <property type="entry name" value="HATPase_dom"/>
</dbReference>
<evidence type="ECO:0000259" key="16">
    <source>
        <dbReference type="PROSITE" id="PS50109"/>
    </source>
</evidence>
<protein>
    <recommendedName>
        <fullName evidence="3">histidine kinase</fullName>
        <ecNumber evidence="3">2.7.13.3</ecNumber>
    </recommendedName>
</protein>
<dbReference type="GO" id="GO:0007234">
    <property type="term" value="P:osmosensory signaling via phosphorelay pathway"/>
    <property type="evidence" value="ECO:0007669"/>
    <property type="project" value="TreeGrafter"/>
</dbReference>
<dbReference type="InterPro" id="IPR016132">
    <property type="entry name" value="Phyto_chromo_attachment"/>
</dbReference>
<dbReference type="GO" id="GO:0000155">
    <property type="term" value="F:phosphorelay sensor kinase activity"/>
    <property type="evidence" value="ECO:0007669"/>
    <property type="project" value="InterPro"/>
</dbReference>
<keyword evidence="9" id="KW-0418">Kinase</keyword>
<dbReference type="InterPro" id="IPR036890">
    <property type="entry name" value="HATPase_C_sf"/>
</dbReference>
<keyword evidence="4" id="KW-0600">Photoreceptor protein</keyword>
<dbReference type="AlphaFoldDB" id="A0AAJ5C086"/>
<dbReference type="Gene3D" id="3.30.450.20">
    <property type="entry name" value="PAS domain"/>
    <property type="match status" value="1"/>
</dbReference>
<dbReference type="GO" id="GO:0030295">
    <property type="term" value="F:protein kinase activator activity"/>
    <property type="evidence" value="ECO:0007669"/>
    <property type="project" value="TreeGrafter"/>
</dbReference>
<dbReference type="RefSeq" id="WP_093096294.1">
    <property type="nucleotide sequence ID" value="NZ_FNGK01000001.1"/>
</dbReference>
<dbReference type="InterPro" id="IPR004358">
    <property type="entry name" value="Sig_transdc_His_kin-like_C"/>
</dbReference>
<keyword evidence="5" id="KW-0597">Phosphoprotein</keyword>
<sequence length="739" mass="86109">MDNRVILEEEHLNLSEGIQEFGYLLIVDLDYNLIAGSENCEHWLNNDVINVLGLNLWEILTEYFSKYVVSIKIAIDQVINETNERVLLELTILDEPYYLNIYLFNDKFYLEFEKKFEDSNVFFPKFEIVDKLLSDSKGKIWKVVSSYISKISGFDRVRVFQYVGNGDGYVVAESIENSDLEKLLGSYYPDMDIFKHAKNIHTVNFHRYTAQVNGKTIKIISKDHFKPNLSQTNIRMISPLHAKYLIKDGVNSNLSVSLQIDGKIWGYVFCQSKKGKKINLLKREAMVYFIQMAIYRYEEEQKNKIKDFQDDIRNFELQLKEKLILKNNLAEAFMELDKELCYYAKADAMLILINGRLYTYNISIGFDKVLDIKGLLSRITADPIFFDSEFILKYGEELGLDAERFVGLAALKVELEENCTVFWFRKEKELRRKWVAKPESRINLNLPNDSFEKEEHPVLDIWHQKTVGTCEPWQDNEVYFIKRLRNLIIQSSKNFSQEIDKLNKEVVDLNRALDNYAHTVSHDLKNPLSAINLSTQMLLQRPEMKNDLKLKMLKNTTEAVEVISELLKSIHDFSKVKDYQYRMEPVYVDEFLKQIVNFSQLRYNAMKTEVQYGNILPVYGERSIVYQLFQNLIGNAIKYSAKVENPVVSISSSFKHEFVRYTIQDNGIGIAKEELSTIYDSFKRMSNANNYEGTGLGLTIVKRIADRLHITIEVESEIGKGTCFHLLFPKEVFLLPAKS</sequence>
<evidence type="ECO:0000256" key="5">
    <source>
        <dbReference type="ARBA" id="ARBA00022553"/>
    </source>
</evidence>
<gene>
    <name evidence="17" type="primary">cph1_2</name>
    <name evidence="17" type="ORF">SAMEA4412673_02033</name>
</gene>
<keyword evidence="13" id="KW-0675">Receptor</keyword>
<dbReference type="Gene3D" id="3.30.450.40">
    <property type="match status" value="1"/>
</dbReference>
<evidence type="ECO:0000256" key="4">
    <source>
        <dbReference type="ARBA" id="ARBA00022543"/>
    </source>
</evidence>
<dbReference type="InterPro" id="IPR050351">
    <property type="entry name" value="BphY/WalK/GraS-like"/>
</dbReference>
<dbReference type="SUPFAM" id="SSF55874">
    <property type="entry name" value="ATPase domain of HSP90 chaperone/DNA topoisomerase II/histidine kinase"/>
    <property type="match status" value="1"/>
</dbReference>
<dbReference type="EMBL" id="LT906468">
    <property type="protein sequence ID" value="SNV50372.1"/>
    <property type="molecule type" value="Genomic_DNA"/>
</dbReference>
<feature type="coiled-coil region" evidence="14">
    <location>
        <begin position="492"/>
        <end position="519"/>
    </location>
</feature>
<evidence type="ECO:0000256" key="7">
    <source>
        <dbReference type="ARBA" id="ARBA00022679"/>
    </source>
</evidence>
<evidence type="ECO:0000313" key="18">
    <source>
        <dbReference type="Proteomes" id="UP000215355"/>
    </source>
</evidence>
<dbReference type="Proteomes" id="UP000215355">
    <property type="component" value="Chromosome 1"/>
</dbReference>
<keyword evidence="10" id="KW-0067">ATP-binding</keyword>
<reference evidence="17 18" key="1">
    <citation type="submission" date="2017-06" db="EMBL/GenBank/DDBJ databases">
        <authorList>
            <consortium name="Pathogen Informatics"/>
        </authorList>
    </citation>
    <scope>NUCLEOTIDE SEQUENCE [LARGE SCALE GENOMIC DNA]</scope>
    <source>
        <strain evidence="17 18">NCTC12149</strain>
    </source>
</reference>
<dbReference type="PRINTS" id="PR00344">
    <property type="entry name" value="BCTRLSENSOR"/>
</dbReference>
<keyword evidence="6" id="KW-0716">Sensory transduction</keyword>